<organism evidence="1 2">
    <name type="scientific">Panagrolaimus sp. ES5</name>
    <dbReference type="NCBI Taxonomy" id="591445"/>
    <lineage>
        <taxon>Eukaryota</taxon>
        <taxon>Metazoa</taxon>
        <taxon>Ecdysozoa</taxon>
        <taxon>Nematoda</taxon>
        <taxon>Chromadorea</taxon>
        <taxon>Rhabditida</taxon>
        <taxon>Tylenchina</taxon>
        <taxon>Panagrolaimomorpha</taxon>
        <taxon>Panagrolaimoidea</taxon>
        <taxon>Panagrolaimidae</taxon>
        <taxon>Panagrolaimus</taxon>
    </lineage>
</organism>
<accession>A0AC34F3D8</accession>
<name>A0AC34F3D8_9BILA</name>
<dbReference type="WBParaSite" id="ES5_v2.g11508.t1">
    <property type="protein sequence ID" value="ES5_v2.g11508.t1"/>
    <property type="gene ID" value="ES5_v2.g11508"/>
</dbReference>
<reference evidence="2" key="1">
    <citation type="submission" date="2022-11" db="UniProtKB">
        <authorList>
            <consortium name="WormBaseParasite"/>
        </authorList>
    </citation>
    <scope>IDENTIFICATION</scope>
</reference>
<proteinExistence type="predicted"/>
<evidence type="ECO:0000313" key="2">
    <source>
        <dbReference type="WBParaSite" id="ES5_v2.g11508.t1"/>
    </source>
</evidence>
<evidence type="ECO:0000313" key="1">
    <source>
        <dbReference type="Proteomes" id="UP000887579"/>
    </source>
</evidence>
<dbReference type="Proteomes" id="UP000887579">
    <property type="component" value="Unplaced"/>
</dbReference>
<sequence length="498" mass="55534">MPHKGADFAKFSKSLDYLLYGLNIQLDHNTSSLNNSSLYKTIYDSIILSKQQQLLPKKCKNTASDLYLIDAYDEISKQQWNVTLPEIPTDFDNEYGCAVKIVQLVKGSEALGATIKYTPEGSVFISRLIIGGAAEKSGSISVGDRIISINGISVDHKDPNDIAVLLNSSENSTVTFKLAPTALRKCLPTEQLKNYKYVKALIDYDPKNDPSHPCPDAGLSFGKGAILEVIHVDDKHWMQAKFVDAVSNMPSAVGIIPTDEKLSLDDNNITNENNKNRLILNGYESVCQLAPKSGVTRTLVLIGPPGVGRNELKRRLILQRPQKYAATVPHTSRPPRPHEKDGIDYNFVSRQQMKEWISNGRFIESGEYNGNLYGTLDEAILTIISKKQTPILNAHPSALLLLRSSLFMPLTIFIAPPDLTTLKKTRALNKSGRKFNDDDLEQMILQSKQLEQMYGQFFDAKIINDNLNDAFGTLSAILHNFDTLPSWIPLEWVKNDVK</sequence>
<protein>
    <submittedName>
        <fullName evidence="2">Uncharacterized protein</fullName>
    </submittedName>
</protein>